<evidence type="ECO:0000313" key="2">
    <source>
        <dbReference type="EMBL" id="ACY66515.1"/>
    </source>
</evidence>
<feature type="transmembrane region" description="Helical" evidence="1">
    <location>
        <begin position="32"/>
        <end position="56"/>
    </location>
</feature>
<proteinExistence type="evidence at transcript level"/>
<keyword evidence="1" id="KW-1133">Transmembrane helix</keyword>
<organism evidence="2">
    <name type="scientific">Scylla paramamosain</name>
    <name type="common">Mud crab</name>
    <dbReference type="NCBI Taxonomy" id="85552"/>
    <lineage>
        <taxon>Eukaryota</taxon>
        <taxon>Metazoa</taxon>
        <taxon>Ecdysozoa</taxon>
        <taxon>Arthropoda</taxon>
        <taxon>Crustacea</taxon>
        <taxon>Multicrustacea</taxon>
        <taxon>Malacostraca</taxon>
        <taxon>Eumalacostraca</taxon>
        <taxon>Eucarida</taxon>
        <taxon>Decapoda</taxon>
        <taxon>Pleocyemata</taxon>
        <taxon>Brachyura</taxon>
        <taxon>Eubrachyura</taxon>
        <taxon>Portunoidea</taxon>
        <taxon>Portunidae</taxon>
        <taxon>Portuninae</taxon>
        <taxon>Scylla</taxon>
    </lineage>
</organism>
<keyword evidence="1" id="KW-0472">Membrane</keyword>
<protein>
    <submittedName>
        <fullName evidence="2">Uncharacterized protein</fullName>
    </submittedName>
</protein>
<dbReference type="AlphaFoldDB" id="D2DSV5"/>
<feature type="transmembrane region" description="Helical" evidence="1">
    <location>
        <begin position="76"/>
        <end position="97"/>
    </location>
</feature>
<dbReference type="EMBL" id="FJ774794">
    <property type="protein sequence ID" value="ACY66515.1"/>
    <property type="molecule type" value="mRNA"/>
</dbReference>
<evidence type="ECO:0000256" key="1">
    <source>
        <dbReference type="SAM" id="Phobius"/>
    </source>
</evidence>
<sequence length="98" mass="11010">MHERKHSGSYEVTDRPRIIQETGWCPTRNFPVCMATLCSCIIYFIGAIITGIAYRVHSVKVECKYADTYQPIQETVFLSPLVVVGPCLMSSGGTLFLY</sequence>
<keyword evidence="1" id="KW-0812">Transmembrane</keyword>
<feature type="non-terminal residue" evidence="2">
    <location>
        <position position="98"/>
    </location>
</feature>
<name>D2DSV5_SCYPA</name>
<accession>D2DSV5</accession>
<reference evidence="2" key="1">
    <citation type="submission" date="2009-02" db="EMBL/GenBank/DDBJ databases">
        <title>Construction of SSH cDNA library from hemocytes of Scylla paramamosain LPS-challenged.</title>
        <authorList>
            <person name="Wang K.J."/>
            <person name="Chen F.Y."/>
            <person name="Bo J."/>
            <person name="Ren H.L."/>
        </authorList>
    </citation>
    <scope>NUCLEOTIDE SEQUENCE</scope>
</reference>